<protein>
    <submittedName>
        <fullName evidence="3">Uncharacterized protein</fullName>
    </submittedName>
</protein>
<feature type="region of interest" description="Disordered" evidence="1">
    <location>
        <begin position="134"/>
        <end position="153"/>
    </location>
</feature>
<dbReference type="AlphaFoldDB" id="A0A6A6RWZ0"/>
<keyword evidence="2" id="KW-1133">Transmembrane helix</keyword>
<evidence type="ECO:0000313" key="4">
    <source>
        <dbReference type="Proteomes" id="UP000799753"/>
    </source>
</evidence>
<keyword evidence="2" id="KW-0472">Membrane</keyword>
<feature type="compositionally biased region" description="Basic and acidic residues" evidence="1">
    <location>
        <begin position="134"/>
        <end position="146"/>
    </location>
</feature>
<sequence length="153" mass="16568">MPAFSMPTVGHITPEKLVSSVSNYTAPTVPRNTAVPEITTAAKHPGHLPIIISLSVFLGGLFLGLSVYAFFCWYETRKMFSSRTLRPTVPDANGVEIGPLPQCISAQSSSVQSSKDGMQTVDSSERFHNVDLERGESAAHVVEHSKPKLFPKA</sequence>
<gene>
    <name evidence="3" type="ORF">P280DRAFT_39478</name>
</gene>
<feature type="transmembrane region" description="Helical" evidence="2">
    <location>
        <begin position="50"/>
        <end position="74"/>
    </location>
</feature>
<organism evidence="3 4">
    <name type="scientific">Massarina eburnea CBS 473.64</name>
    <dbReference type="NCBI Taxonomy" id="1395130"/>
    <lineage>
        <taxon>Eukaryota</taxon>
        <taxon>Fungi</taxon>
        <taxon>Dikarya</taxon>
        <taxon>Ascomycota</taxon>
        <taxon>Pezizomycotina</taxon>
        <taxon>Dothideomycetes</taxon>
        <taxon>Pleosporomycetidae</taxon>
        <taxon>Pleosporales</taxon>
        <taxon>Massarineae</taxon>
        <taxon>Massarinaceae</taxon>
        <taxon>Massarina</taxon>
    </lineage>
</organism>
<reference evidence="3" key="1">
    <citation type="journal article" date="2020" name="Stud. Mycol.">
        <title>101 Dothideomycetes genomes: a test case for predicting lifestyles and emergence of pathogens.</title>
        <authorList>
            <person name="Haridas S."/>
            <person name="Albert R."/>
            <person name="Binder M."/>
            <person name="Bloem J."/>
            <person name="Labutti K."/>
            <person name="Salamov A."/>
            <person name="Andreopoulos B."/>
            <person name="Baker S."/>
            <person name="Barry K."/>
            <person name="Bills G."/>
            <person name="Bluhm B."/>
            <person name="Cannon C."/>
            <person name="Castanera R."/>
            <person name="Culley D."/>
            <person name="Daum C."/>
            <person name="Ezra D."/>
            <person name="Gonzalez J."/>
            <person name="Henrissat B."/>
            <person name="Kuo A."/>
            <person name="Liang C."/>
            <person name="Lipzen A."/>
            <person name="Lutzoni F."/>
            <person name="Magnuson J."/>
            <person name="Mondo S."/>
            <person name="Nolan M."/>
            <person name="Ohm R."/>
            <person name="Pangilinan J."/>
            <person name="Park H.-J."/>
            <person name="Ramirez L."/>
            <person name="Alfaro M."/>
            <person name="Sun H."/>
            <person name="Tritt A."/>
            <person name="Yoshinaga Y."/>
            <person name="Zwiers L.-H."/>
            <person name="Turgeon B."/>
            <person name="Goodwin S."/>
            <person name="Spatafora J."/>
            <person name="Crous P."/>
            <person name="Grigoriev I."/>
        </authorList>
    </citation>
    <scope>NUCLEOTIDE SEQUENCE</scope>
    <source>
        <strain evidence="3">CBS 473.64</strain>
    </source>
</reference>
<keyword evidence="2" id="KW-0812">Transmembrane</keyword>
<accession>A0A6A6RWZ0</accession>
<keyword evidence="4" id="KW-1185">Reference proteome</keyword>
<name>A0A6A6RWZ0_9PLEO</name>
<dbReference type="Proteomes" id="UP000799753">
    <property type="component" value="Unassembled WGS sequence"/>
</dbReference>
<evidence type="ECO:0000256" key="2">
    <source>
        <dbReference type="SAM" id="Phobius"/>
    </source>
</evidence>
<dbReference type="EMBL" id="MU006786">
    <property type="protein sequence ID" value="KAF2639532.1"/>
    <property type="molecule type" value="Genomic_DNA"/>
</dbReference>
<evidence type="ECO:0000256" key="1">
    <source>
        <dbReference type="SAM" id="MobiDB-lite"/>
    </source>
</evidence>
<evidence type="ECO:0000313" key="3">
    <source>
        <dbReference type="EMBL" id="KAF2639532.1"/>
    </source>
</evidence>
<proteinExistence type="predicted"/>